<reference evidence="6 7" key="1">
    <citation type="submission" date="2018-06" db="EMBL/GenBank/DDBJ databases">
        <title>Genomic Encyclopedia of Type Strains, Phase III (KMG-III): the genomes of soil and plant-associated and newly described type strains.</title>
        <authorList>
            <person name="Whitman W."/>
        </authorList>
    </citation>
    <scope>NUCLEOTIDE SEQUENCE [LARGE SCALE GENOMIC DNA]</scope>
    <source>
        <strain evidence="6 7">CECT 9025</strain>
    </source>
</reference>
<evidence type="ECO:0000256" key="3">
    <source>
        <dbReference type="ARBA" id="ARBA00022729"/>
    </source>
</evidence>
<evidence type="ECO:0000313" key="6">
    <source>
        <dbReference type="EMBL" id="PYE85985.1"/>
    </source>
</evidence>
<feature type="signal peptide" evidence="5">
    <location>
        <begin position="1"/>
        <end position="25"/>
    </location>
</feature>
<accession>A0A318SXB3</accession>
<dbReference type="EMBL" id="QJTE01000001">
    <property type="protein sequence ID" value="PYE85985.1"/>
    <property type="molecule type" value="Genomic_DNA"/>
</dbReference>
<name>A0A318SXB3_9RHOB</name>
<dbReference type="InterPro" id="IPR001188">
    <property type="entry name" value="Sperm_putr-bd"/>
</dbReference>
<dbReference type="InterPro" id="IPR006059">
    <property type="entry name" value="SBP"/>
</dbReference>
<dbReference type="PANTHER" id="PTHR30222">
    <property type="entry name" value="SPERMIDINE/PUTRESCINE-BINDING PERIPLASMIC PROTEIN"/>
    <property type="match status" value="1"/>
</dbReference>
<evidence type="ECO:0000256" key="2">
    <source>
        <dbReference type="ARBA" id="ARBA00022448"/>
    </source>
</evidence>
<proteinExistence type="predicted"/>
<keyword evidence="3 5" id="KW-0732">Signal</keyword>
<keyword evidence="4" id="KW-0574">Periplasm</keyword>
<dbReference type="Pfam" id="PF13416">
    <property type="entry name" value="SBP_bac_8"/>
    <property type="match status" value="1"/>
</dbReference>
<dbReference type="Proteomes" id="UP000248311">
    <property type="component" value="Unassembled WGS sequence"/>
</dbReference>
<dbReference type="PRINTS" id="PR00909">
    <property type="entry name" value="SPERMDNBNDNG"/>
</dbReference>
<dbReference type="AlphaFoldDB" id="A0A318SXB3"/>
<dbReference type="SUPFAM" id="SSF53850">
    <property type="entry name" value="Periplasmic binding protein-like II"/>
    <property type="match status" value="1"/>
</dbReference>
<evidence type="ECO:0000256" key="5">
    <source>
        <dbReference type="SAM" id="SignalP"/>
    </source>
</evidence>
<dbReference type="GO" id="GO:0042597">
    <property type="term" value="C:periplasmic space"/>
    <property type="evidence" value="ECO:0007669"/>
    <property type="project" value="UniProtKB-SubCell"/>
</dbReference>
<organism evidence="6 7">
    <name type="scientific">Pseudoroseicyclus aestuarii</name>
    <dbReference type="NCBI Taxonomy" id="1795041"/>
    <lineage>
        <taxon>Bacteria</taxon>
        <taxon>Pseudomonadati</taxon>
        <taxon>Pseudomonadota</taxon>
        <taxon>Alphaproteobacteria</taxon>
        <taxon>Rhodobacterales</taxon>
        <taxon>Paracoccaceae</taxon>
        <taxon>Pseudoroseicyclus</taxon>
    </lineage>
</organism>
<evidence type="ECO:0000256" key="1">
    <source>
        <dbReference type="ARBA" id="ARBA00004418"/>
    </source>
</evidence>
<dbReference type="RefSeq" id="WP_110813305.1">
    <property type="nucleotide sequence ID" value="NZ_QJTE01000001.1"/>
</dbReference>
<evidence type="ECO:0000313" key="7">
    <source>
        <dbReference type="Proteomes" id="UP000248311"/>
    </source>
</evidence>
<sequence>MTLLRLTPRLLSGVGLAALASAAAAQDSELMILDYSGFERPEFHAPYAEEHGTEPTYSFFGDEEEAFQKLRSGFEADTAHICAGSVTKWVESGLIEPWDTSRIDAWDDLESALTGSDVTGEGDVYFVPTDFGSTAIAYNPEEVPEEDVSTLAVFNDPAYAGRMTIPDNVDDAYALAYLATGTTDIAGASEEEFQAASDWLRQVHPNLVTYWTDPAELAQMLSSGQVVISWAWNETYPAMADEGRPIGFERTPEEGSSLWVCGLVNIADGPGSEDKVYDYANAVLDPVSAEPLLEDGYGSANRAALEQFDEERLAASGLEQIDAPIAAQLPMPQELRQRQAEEFELIKSGF</sequence>
<comment type="caution">
    <text evidence="6">The sequence shown here is derived from an EMBL/GenBank/DDBJ whole genome shotgun (WGS) entry which is preliminary data.</text>
</comment>
<keyword evidence="7" id="KW-1185">Reference proteome</keyword>
<protein>
    <submittedName>
        <fullName evidence="6">Spermidine/putrescine-binding protein</fullName>
    </submittedName>
</protein>
<keyword evidence="2" id="KW-0813">Transport</keyword>
<gene>
    <name evidence="6" type="ORF">DFP88_101660</name>
</gene>
<evidence type="ECO:0000256" key="4">
    <source>
        <dbReference type="ARBA" id="ARBA00022764"/>
    </source>
</evidence>
<dbReference type="Gene3D" id="3.40.190.10">
    <property type="entry name" value="Periplasmic binding protein-like II"/>
    <property type="match status" value="2"/>
</dbReference>
<dbReference type="OrthoDB" id="9769319at2"/>
<comment type="subcellular location">
    <subcellularLocation>
        <location evidence="1">Periplasm</location>
    </subcellularLocation>
</comment>
<dbReference type="PANTHER" id="PTHR30222:SF17">
    <property type="entry name" value="SPERMIDINE_PUTRESCINE-BINDING PERIPLASMIC PROTEIN"/>
    <property type="match status" value="1"/>
</dbReference>
<feature type="chain" id="PRO_5016346359" evidence="5">
    <location>
        <begin position="26"/>
        <end position="350"/>
    </location>
</feature>
<dbReference type="GO" id="GO:0019808">
    <property type="term" value="F:polyamine binding"/>
    <property type="evidence" value="ECO:0007669"/>
    <property type="project" value="InterPro"/>
</dbReference>
<dbReference type="GO" id="GO:0015846">
    <property type="term" value="P:polyamine transport"/>
    <property type="evidence" value="ECO:0007669"/>
    <property type="project" value="InterPro"/>
</dbReference>